<evidence type="ECO:0000256" key="4">
    <source>
        <dbReference type="ARBA" id="ARBA00022989"/>
    </source>
</evidence>
<protein>
    <submittedName>
        <fullName evidence="6">Uncharacterized protein</fullName>
    </submittedName>
</protein>
<keyword evidence="4" id="KW-1133">Transmembrane helix</keyword>
<dbReference type="InterPro" id="IPR033466">
    <property type="entry name" value="Cornichon_conserved"/>
</dbReference>
<dbReference type="Pfam" id="PF03311">
    <property type="entry name" value="Cornichon"/>
    <property type="match status" value="1"/>
</dbReference>
<dbReference type="FunCoup" id="K1QF47">
    <property type="interactions" value="1074"/>
</dbReference>
<accession>K1QF47</accession>
<comment type="subcellular location">
    <subcellularLocation>
        <location evidence="1">Membrane</location>
        <topology evidence="1">Multi-pass membrane protein</topology>
    </subcellularLocation>
</comment>
<evidence type="ECO:0000256" key="1">
    <source>
        <dbReference type="ARBA" id="ARBA00004141"/>
    </source>
</evidence>
<dbReference type="PROSITE" id="PS01340">
    <property type="entry name" value="CORNICHON"/>
    <property type="match status" value="1"/>
</dbReference>
<dbReference type="PANTHER" id="PTHR12290">
    <property type="entry name" value="CORNICHON-RELATED"/>
    <property type="match status" value="1"/>
</dbReference>
<gene>
    <name evidence="6" type="ORF">CGI_10009340</name>
</gene>
<name>K1QF47_MAGGI</name>
<dbReference type="EMBL" id="JH816867">
    <property type="protein sequence ID" value="EKC29744.1"/>
    <property type="molecule type" value="Genomic_DNA"/>
</dbReference>
<dbReference type="InterPro" id="IPR003377">
    <property type="entry name" value="Cornichon"/>
</dbReference>
<sequence length="176" mass="20524">MAFTFAAFCYILALILTAVLIFFAIFHIIAFDELKTDYKNPIDQCGSLNPLVLPEYFIHILFTFLFITAMEWFTVLLNIPLIIYHIRRYINRPVMSGPGLYDPTTIMNADELNRAQKEGWIKLAFYLISFFYYLYCMIYTLVSIYTVSSIFSMIYILSSIYTVLSIYSMIYTLVSG</sequence>
<evidence type="ECO:0000256" key="3">
    <source>
        <dbReference type="ARBA" id="ARBA00022692"/>
    </source>
</evidence>
<dbReference type="GO" id="GO:0016192">
    <property type="term" value="P:vesicle-mediated transport"/>
    <property type="evidence" value="ECO:0007669"/>
    <property type="project" value="InterPro"/>
</dbReference>
<keyword evidence="5" id="KW-0472">Membrane</keyword>
<organism evidence="6">
    <name type="scientific">Magallana gigas</name>
    <name type="common">Pacific oyster</name>
    <name type="synonym">Crassostrea gigas</name>
    <dbReference type="NCBI Taxonomy" id="29159"/>
    <lineage>
        <taxon>Eukaryota</taxon>
        <taxon>Metazoa</taxon>
        <taxon>Spiralia</taxon>
        <taxon>Lophotrochozoa</taxon>
        <taxon>Mollusca</taxon>
        <taxon>Bivalvia</taxon>
        <taxon>Autobranchia</taxon>
        <taxon>Pteriomorphia</taxon>
        <taxon>Ostreida</taxon>
        <taxon>Ostreoidea</taxon>
        <taxon>Ostreidae</taxon>
        <taxon>Magallana</taxon>
    </lineage>
</organism>
<evidence type="ECO:0000313" key="6">
    <source>
        <dbReference type="EMBL" id="EKC29744.1"/>
    </source>
</evidence>
<proteinExistence type="inferred from homology"/>
<dbReference type="HOGENOM" id="CLU_112942_1_0_1"/>
<reference evidence="6" key="1">
    <citation type="journal article" date="2012" name="Nature">
        <title>The oyster genome reveals stress adaptation and complexity of shell formation.</title>
        <authorList>
            <person name="Zhang G."/>
            <person name="Fang X."/>
            <person name="Guo X."/>
            <person name="Li L."/>
            <person name="Luo R."/>
            <person name="Xu F."/>
            <person name="Yang P."/>
            <person name="Zhang L."/>
            <person name="Wang X."/>
            <person name="Qi H."/>
            <person name="Xiong Z."/>
            <person name="Que H."/>
            <person name="Xie Y."/>
            <person name="Holland P.W."/>
            <person name="Paps J."/>
            <person name="Zhu Y."/>
            <person name="Wu F."/>
            <person name="Chen Y."/>
            <person name="Wang J."/>
            <person name="Peng C."/>
            <person name="Meng J."/>
            <person name="Yang L."/>
            <person name="Liu J."/>
            <person name="Wen B."/>
            <person name="Zhang N."/>
            <person name="Huang Z."/>
            <person name="Zhu Q."/>
            <person name="Feng Y."/>
            <person name="Mount A."/>
            <person name="Hedgecock D."/>
            <person name="Xu Z."/>
            <person name="Liu Y."/>
            <person name="Domazet-Loso T."/>
            <person name="Du Y."/>
            <person name="Sun X."/>
            <person name="Zhang S."/>
            <person name="Liu B."/>
            <person name="Cheng P."/>
            <person name="Jiang X."/>
            <person name="Li J."/>
            <person name="Fan D."/>
            <person name="Wang W."/>
            <person name="Fu W."/>
            <person name="Wang T."/>
            <person name="Wang B."/>
            <person name="Zhang J."/>
            <person name="Peng Z."/>
            <person name="Li Y."/>
            <person name="Li N."/>
            <person name="Wang J."/>
            <person name="Chen M."/>
            <person name="He Y."/>
            <person name="Tan F."/>
            <person name="Song X."/>
            <person name="Zheng Q."/>
            <person name="Huang R."/>
            <person name="Yang H."/>
            <person name="Du X."/>
            <person name="Chen L."/>
            <person name="Yang M."/>
            <person name="Gaffney P.M."/>
            <person name="Wang S."/>
            <person name="Luo L."/>
            <person name="She Z."/>
            <person name="Ming Y."/>
            <person name="Huang W."/>
            <person name="Zhang S."/>
            <person name="Huang B."/>
            <person name="Zhang Y."/>
            <person name="Qu T."/>
            <person name="Ni P."/>
            <person name="Miao G."/>
            <person name="Wang J."/>
            <person name="Wang Q."/>
            <person name="Steinberg C.E."/>
            <person name="Wang H."/>
            <person name="Li N."/>
            <person name="Qian L."/>
            <person name="Zhang G."/>
            <person name="Li Y."/>
            <person name="Yang H."/>
            <person name="Liu X."/>
            <person name="Wang J."/>
            <person name="Yin Y."/>
            <person name="Wang J."/>
        </authorList>
    </citation>
    <scope>NUCLEOTIDE SEQUENCE [LARGE SCALE GENOMIC DNA]</scope>
    <source>
        <strain evidence="6">05x7-T-G4-1.051#20</strain>
    </source>
</reference>
<dbReference type="AlphaFoldDB" id="K1QF47"/>
<keyword evidence="3" id="KW-0812">Transmembrane</keyword>
<evidence type="ECO:0000256" key="2">
    <source>
        <dbReference type="ARBA" id="ARBA00010095"/>
    </source>
</evidence>
<dbReference type="GO" id="GO:0016020">
    <property type="term" value="C:membrane"/>
    <property type="evidence" value="ECO:0007669"/>
    <property type="project" value="UniProtKB-SubCell"/>
</dbReference>
<evidence type="ECO:0000256" key="5">
    <source>
        <dbReference type="ARBA" id="ARBA00023136"/>
    </source>
</evidence>
<comment type="similarity">
    <text evidence="2">Belongs to the cornichon family.</text>
</comment>
<dbReference type="SMART" id="SM01398">
    <property type="entry name" value="Cornichon"/>
    <property type="match status" value="1"/>
</dbReference>
<dbReference type="InParanoid" id="K1QF47"/>